<dbReference type="GO" id="GO:0036503">
    <property type="term" value="P:ERAD pathway"/>
    <property type="evidence" value="ECO:0007669"/>
    <property type="project" value="UniProtKB-ARBA"/>
</dbReference>
<keyword evidence="10" id="KW-1133">Transmembrane helix</keyword>
<sequence>MIRIRRLWLVPAFFIACVVYYLFLQPSSTREPSFQYPANAPDGKLHWTKRPEKYPVANVRELPTEPLVNIPQIQFDFHAQPESAAEKKTRETRLRVVKDAFIHAWNGYKNHAWGADEVGPLSGTARTSFGGWGATLVDTMDTLWIMDLKDDFEKCVEAVKKLDFTTSQEETINVFETTIRYLGGLLAAYDLSDAKYPVLLEKAQELGEILYSAFDTPNHMPMARWSWRKTALGGEIEPSTNTLLAEIGSLTVEFTRLSQLTGDMRYFDIVERITEQMDFAQNQTKIPGLWPTIVNAKTLAFDYNHFTMGGMADSTYEYLPKEYMMLGGRDGKYRHMYEEAIEAAKRYLFYRPMLPSGEDILLSGNAAVTALETIPISSLDPQGQHLACFVGGMVAIGAKIFSRPDELHVARRLVDGCIWAYNAMPSGLMPETFHMSACQVGINEPAPGRCEWTDDKWYEAISKKHSPMGHKEMTAVELGKTLVKQRHIFPGFTDHGDNRYILRPEAIESIFILYRITGDVKLQEAAWKMFQSINTATKTPIAHAAIYDVRAQMPEQSDRMESFWLAETLKYFYLIFNEPSVVDLDEWVLNTEAHPFKRPTS</sequence>
<dbReference type="Gene3D" id="1.50.10.10">
    <property type="match status" value="1"/>
</dbReference>
<evidence type="ECO:0000256" key="4">
    <source>
        <dbReference type="ARBA" id="ARBA00022801"/>
    </source>
</evidence>
<comment type="cofactor">
    <cofactor evidence="1 7">
        <name>Ca(2+)</name>
        <dbReference type="ChEBI" id="CHEBI:29108"/>
    </cofactor>
</comment>
<keyword evidence="5 8" id="KW-1015">Disulfide bond</keyword>
<keyword evidence="10" id="KW-0472">Membrane</keyword>
<gene>
    <name evidence="11" type="ORF">PV05_11131</name>
</gene>
<evidence type="ECO:0000256" key="6">
    <source>
        <dbReference type="PIRSR" id="PIRSR601382-1"/>
    </source>
</evidence>
<dbReference type="GeneID" id="25333039"/>
<dbReference type="HOGENOM" id="CLU_003818_0_0_1"/>
<evidence type="ECO:0000256" key="1">
    <source>
        <dbReference type="ARBA" id="ARBA00001913"/>
    </source>
</evidence>
<dbReference type="RefSeq" id="XP_013310041.1">
    <property type="nucleotide sequence ID" value="XM_013454587.1"/>
</dbReference>
<feature type="transmembrane region" description="Helical" evidence="10">
    <location>
        <begin position="7"/>
        <end position="24"/>
    </location>
</feature>
<reference evidence="11 12" key="1">
    <citation type="submission" date="2015-01" db="EMBL/GenBank/DDBJ databases">
        <title>The Genome Sequence of Exophiala xenobiotica CBS118157.</title>
        <authorList>
            <consortium name="The Broad Institute Genomics Platform"/>
            <person name="Cuomo C."/>
            <person name="de Hoog S."/>
            <person name="Gorbushina A."/>
            <person name="Stielow B."/>
            <person name="Teixiera M."/>
            <person name="Abouelleil A."/>
            <person name="Chapman S.B."/>
            <person name="Priest M."/>
            <person name="Young S.K."/>
            <person name="Wortman J."/>
            <person name="Nusbaum C."/>
            <person name="Birren B."/>
        </authorList>
    </citation>
    <scope>NUCLEOTIDE SEQUENCE [LARGE SCALE GENOMIC DNA]</scope>
    <source>
        <strain evidence="11 12">CBS 118157</strain>
    </source>
</reference>
<dbReference type="EC" id="3.2.1.-" evidence="9"/>
<keyword evidence="10" id="KW-0812">Transmembrane</keyword>
<feature type="disulfide bond" evidence="8">
    <location>
        <begin position="388"/>
        <end position="417"/>
    </location>
</feature>
<dbReference type="Proteomes" id="UP000054342">
    <property type="component" value="Unassembled WGS sequence"/>
</dbReference>
<comment type="pathway">
    <text evidence="2">Protein modification; protein glycosylation.</text>
</comment>
<dbReference type="OrthoDB" id="8118055at2759"/>
<protein>
    <recommendedName>
        <fullName evidence="9">alpha-1,2-Mannosidase</fullName>
        <ecNumber evidence="9">3.2.1.-</ecNumber>
    </recommendedName>
</protein>
<feature type="active site" evidence="6">
    <location>
        <position position="313"/>
    </location>
</feature>
<dbReference type="GO" id="GO:0004571">
    <property type="term" value="F:mannosyl-oligosaccharide 1,2-alpha-mannosidase activity"/>
    <property type="evidence" value="ECO:0007669"/>
    <property type="project" value="InterPro"/>
</dbReference>
<dbReference type="STRING" id="348802.A0A0D2CI29"/>
<keyword evidence="9" id="KW-0326">Glycosidase</keyword>
<feature type="active site" evidence="6">
    <location>
        <position position="505"/>
    </location>
</feature>
<proteinExistence type="inferred from homology"/>
<dbReference type="PANTHER" id="PTHR11742:SF49">
    <property type="entry name" value="ALPHA-1,2-MANNOSIDASE"/>
    <property type="match status" value="1"/>
</dbReference>
<evidence type="ECO:0000256" key="5">
    <source>
        <dbReference type="ARBA" id="ARBA00023157"/>
    </source>
</evidence>
<keyword evidence="7" id="KW-0479">Metal-binding</keyword>
<evidence type="ECO:0000256" key="3">
    <source>
        <dbReference type="ARBA" id="ARBA00007658"/>
    </source>
</evidence>
<dbReference type="GO" id="GO:0016020">
    <property type="term" value="C:membrane"/>
    <property type="evidence" value="ECO:0007669"/>
    <property type="project" value="InterPro"/>
</dbReference>
<dbReference type="FunFam" id="1.50.10.10:FF:000037">
    <property type="entry name" value="alpha-1,2-Mannosidase"/>
    <property type="match status" value="1"/>
</dbReference>
<dbReference type="InterPro" id="IPR036026">
    <property type="entry name" value="Seven-hairpin_glycosidases"/>
</dbReference>
<dbReference type="PRINTS" id="PR00747">
    <property type="entry name" value="GLYHDRLASE47"/>
</dbReference>
<evidence type="ECO:0000256" key="8">
    <source>
        <dbReference type="PIRSR" id="PIRSR601382-3"/>
    </source>
</evidence>
<keyword evidence="7" id="KW-0106">Calcium</keyword>
<dbReference type="GO" id="GO:0005783">
    <property type="term" value="C:endoplasmic reticulum"/>
    <property type="evidence" value="ECO:0007669"/>
    <property type="project" value="TreeGrafter"/>
</dbReference>
<evidence type="ECO:0000256" key="7">
    <source>
        <dbReference type="PIRSR" id="PIRSR601382-2"/>
    </source>
</evidence>
<comment type="similarity">
    <text evidence="3 9">Belongs to the glycosyl hydrolase 47 family.</text>
</comment>
<accession>A0A0D2CI29</accession>
<evidence type="ECO:0000256" key="9">
    <source>
        <dbReference type="RuleBase" id="RU361193"/>
    </source>
</evidence>
<evidence type="ECO:0000313" key="12">
    <source>
        <dbReference type="Proteomes" id="UP000054342"/>
    </source>
</evidence>
<feature type="active site" description="Proton donor" evidence="6">
    <location>
        <position position="176"/>
    </location>
</feature>
<name>A0A0D2CI29_9EURO</name>
<dbReference type="PROSITE" id="PS51257">
    <property type="entry name" value="PROKAR_LIPOPROTEIN"/>
    <property type="match status" value="1"/>
</dbReference>
<organism evidence="11 12">
    <name type="scientific">Exophiala xenobiotica</name>
    <dbReference type="NCBI Taxonomy" id="348802"/>
    <lineage>
        <taxon>Eukaryota</taxon>
        <taxon>Fungi</taxon>
        <taxon>Dikarya</taxon>
        <taxon>Ascomycota</taxon>
        <taxon>Pezizomycotina</taxon>
        <taxon>Eurotiomycetes</taxon>
        <taxon>Chaetothyriomycetidae</taxon>
        <taxon>Chaetothyriales</taxon>
        <taxon>Herpotrichiellaceae</taxon>
        <taxon>Exophiala</taxon>
    </lineage>
</organism>
<evidence type="ECO:0000313" key="11">
    <source>
        <dbReference type="EMBL" id="KIW49457.1"/>
    </source>
</evidence>
<keyword evidence="4 9" id="KW-0378">Hydrolase</keyword>
<dbReference type="InterPro" id="IPR012341">
    <property type="entry name" value="6hp_glycosidase-like_sf"/>
</dbReference>
<dbReference type="UniPathway" id="UPA00378"/>
<keyword evidence="12" id="KW-1185">Reference proteome</keyword>
<feature type="active site" description="Proton donor" evidence="6">
    <location>
        <position position="431"/>
    </location>
</feature>
<dbReference type="GO" id="GO:0005975">
    <property type="term" value="P:carbohydrate metabolic process"/>
    <property type="evidence" value="ECO:0007669"/>
    <property type="project" value="InterPro"/>
</dbReference>
<evidence type="ECO:0000256" key="10">
    <source>
        <dbReference type="SAM" id="Phobius"/>
    </source>
</evidence>
<dbReference type="EMBL" id="KN847323">
    <property type="protein sequence ID" value="KIW49457.1"/>
    <property type="molecule type" value="Genomic_DNA"/>
</dbReference>
<dbReference type="AlphaFoldDB" id="A0A0D2CI29"/>
<dbReference type="SUPFAM" id="SSF48225">
    <property type="entry name" value="Seven-hairpin glycosidases"/>
    <property type="match status" value="1"/>
</dbReference>
<dbReference type="GO" id="GO:0005509">
    <property type="term" value="F:calcium ion binding"/>
    <property type="evidence" value="ECO:0007669"/>
    <property type="project" value="InterPro"/>
</dbReference>
<evidence type="ECO:0000256" key="2">
    <source>
        <dbReference type="ARBA" id="ARBA00004922"/>
    </source>
</evidence>
<dbReference type="InterPro" id="IPR001382">
    <property type="entry name" value="Glyco_hydro_47"/>
</dbReference>
<feature type="binding site" evidence="7">
    <location>
        <position position="591"/>
    </location>
    <ligand>
        <name>Ca(2+)</name>
        <dbReference type="ChEBI" id="CHEBI:29108"/>
    </ligand>
</feature>
<dbReference type="Pfam" id="PF01532">
    <property type="entry name" value="Glyco_hydro_47"/>
    <property type="match status" value="1"/>
</dbReference>
<dbReference type="PANTHER" id="PTHR11742">
    <property type="entry name" value="MANNOSYL-OLIGOSACCHARIDE ALPHA-1,2-MANNOSIDASE-RELATED"/>
    <property type="match status" value="1"/>
</dbReference>
<dbReference type="InterPro" id="IPR050749">
    <property type="entry name" value="Glycosyl_Hydrolase_47"/>
</dbReference>